<reference evidence="1 2" key="1">
    <citation type="journal article" date="2016" name="Nat. Commun.">
        <title>Thousands of microbial genomes shed light on interconnected biogeochemical processes in an aquifer system.</title>
        <authorList>
            <person name="Anantharaman K."/>
            <person name="Brown C.T."/>
            <person name="Hug L.A."/>
            <person name="Sharon I."/>
            <person name="Castelle C.J."/>
            <person name="Probst A.J."/>
            <person name="Thomas B.C."/>
            <person name="Singh A."/>
            <person name="Wilkins M.J."/>
            <person name="Karaoz U."/>
            <person name="Brodie E.L."/>
            <person name="Williams K.H."/>
            <person name="Hubbard S.S."/>
            <person name="Banfield J.F."/>
        </authorList>
    </citation>
    <scope>NUCLEOTIDE SEQUENCE [LARGE SCALE GENOMIC DNA]</scope>
</reference>
<organism evidence="1 2">
    <name type="scientific">Candidatus Lloydbacteria bacterium RIFCSPHIGHO2_01_FULL_49_22</name>
    <dbReference type="NCBI Taxonomy" id="1798658"/>
    <lineage>
        <taxon>Bacteria</taxon>
        <taxon>Candidatus Lloydiibacteriota</taxon>
    </lineage>
</organism>
<comment type="caution">
    <text evidence="1">The sequence shown here is derived from an EMBL/GenBank/DDBJ whole genome shotgun (WGS) entry which is preliminary data.</text>
</comment>
<protein>
    <submittedName>
        <fullName evidence="1">Uncharacterized protein</fullName>
    </submittedName>
</protein>
<evidence type="ECO:0000313" key="1">
    <source>
        <dbReference type="EMBL" id="OGZ06302.1"/>
    </source>
</evidence>
<accession>A0A1G2CYL2</accession>
<name>A0A1G2CYL2_9BACT</name>
<sequence length="166" mass="18003">MLLDKLVPVLGTPIRIGVLMESSGDGTKIPFFLIDFGKEYPSIEPLIARNGTMTLDIVPDGDHCTFHVTGDRMVSELTPELLNRALAAPPETRNQVLFGQGRPEFASSVTLSGESCEQFIEAFTAGGGFWLLVTLSQSGTRSVIAPDGEIIRTESCSRLELEYLLG</sequence>
<evidence type="ECO:0000313" key="2">
    <source>
        <dbReference type="Proteomes" id="UP000177122"/>
    </source>
</evidence>
<gene>
    <name evidence="1" type="ORF">A2845_00675</name>
</gene>
<dbReference type="Proteomes" id="UP000177122">
    <property type="component" value="Unassembled WGS sequence"/>
</dbReference>
<dbReference type="EMBL" id="MHLI01000004">
    <property type="protein sequence ID" value="OGZ06302.1"/>
    <property type="molecule type" value="Genomic_DNA"/>
</dbReference>
<proteinExistence type="predicted"/>
<dbReference type="AlphaFoldDB" id="A0A1G2CYL2"/>